<evidence type="ECO:0000256" key="6">
    <source>
        <dbReference type="ARBA" id="ARBA00022918"/>
    </source>
</evidence>
<dbReference type="GO" id="GO:0016787">
    <property type="term" value="F:hydrolase activity"/>
    <property type="evidence" value="ECO:0007669"/>
    <property type="project" value="UniProtKB-KW"/>
</dbReference>
<evidence type="ECO:0000256" key="5">
    <source>
        <dbReference type="ARBA" id="ARBA00022801"/>
    </source>
</evidence>
<gene>
    <name evidence="8" type="ORF">EPI10_000692</name>
</gene>
<comment type="caution">
    <text evidence="8">The sequence shown here is derived from an EMBL/GenBank/DDBJ whole genome shotgun (WGS) entry which is preliminary data.</text>
</comment>
<dbReference type="PANTHER" id="PTHR37984">
    <property type="entry name" value="PROTEIN CBG26694"/>
    <property type="match status" value="1"/>
</dbReference>
<dbReference type="EMBL" id="SMMG02000007">
    <property type="protein sequence ID" value="KAA3465537.1"/>
    <property type="molecule type" value="Genomic_DNA"/>
</dbReference>
<protein>
    <submittedName>
        <fullName evidence="8">DNA/RNA polymerases superfamily protein</fullName>
    </submittedName>
</protein>
<keyword evidence="3" id="KW-0540">Nuclease</keyword>
<dbReference type="InterPro" id="IPR043502">
    <property type="entry name" value="DNA/RNA_pol_sf"/>
</dbReference>
<dbReference type="InterPro" id="IPR041373">
    <property type="entry name" value="RT_RNaseH"/>
</dbReference>
<proteinExistence type="predicted"/>
<evidence type="ECO:0000259" key="7">
    <source>
        <dbReference type="Pfam" id="PF17917"/>
    </source>
</evidence>
<keyword evidence="9" id="KW-1185">Reference proteome</keyword>
<keyword evidence="5" id="KW-0378">Hydrolase</keyword>
<keyword evidence="6" id="KW-0695">RNA-directed DNA polymerase</keyword>
<evidence type="ECO:0000313" key="9">
    <source>
        <dbReference type="Proteomes" id="UP000325315"/>
    </source>
</evidence>
<dbReference type="OrthoDB" id="2013610at2759"/>
<keyword evidence="2" id="KW-0548">Nucleotidyltransferase</keyword>
<evidence type="ECO:0000256" key="3">
    <source>
        <dbReference type="ARBA" id="ARBA00022722"/>
    </source>
</evidence>
<dbReference type="Pfam" id="PF17917">
    <property type="entry name" value="RT_RNaseH"/>
    <property type="match status" value="1"/>
</dbReference>
<sequence length="413" mass="47854">MFSLRSYLVYPRPRRLNSTYYFSVHYKESLDTEGACRVKSSTSGTSQSRRAPILFVKTKDGSMRMCIDYRQLNNIRYQGSTIYSINSAEHFSKIDLHSGYCQLKVKRLMCTRLPLRLIMGITSSWLCLLMSLSTMSTFVLSCRHSKKNNYMLSLETEVSFLGHVVTAEGIQVDFKKIEVVVEWKKSKNMPKLQSFLVLASYYWRFVEGFSLSSFEKLKSVLTQAVEFVVYINVSHVSLGCVLMKDGKMLHEGNYLTHDLELAIVVFALKIWRHFLYGERCIIYINHKSLKYLLTQKELNLRQRKWVEFLKDYDYMIEYHPDKPNVVADALNRKAMTDLRAMFARVNMFEDGIFLAELQVKPSWVDEILVKQLSVKSLVQCLLQVDLGETSDFNLTATMFCVSGVGFIYLTTKS</sequence>
<evidence type="ECO:0000256" key="2">
    <source>
        <dbReference type="ARBA" id="ARBA00022695"/>
    </source>
</evidence>
<accession>A0A5B6V8U6</accession>
<reference evidence="9" key="1">
    <citation type="journal article" date="2019" name="Plant Biotechnol. J.">
        <title>Genome sequencing of the Australian wild diploid species Gossypium australe highlights disease resistance and delayed gland morphogenesis.</title>
        <authorList>
            <person name="Cai Y."/>
            <person name="Cai X."/>
            <person name="Wang Q."/>
            <person name="Wang P."/>
            <person name="Zhang Y."/>
            <person name="Cai C."/>
            <person name="Xu Y."/>
            <person name="Wang K."/>
            <person name="Zhou Z."/>
            <person name="Wang C."/>
            <person name="Geng S."/>
            <person name="Li B."/>
            <person name="Dong Q."/>
            <person name="Hou Y."/>
            <person name="Wang H."/>
            <person name="Ai P."/>
            <person name="Liu Z."/>
            <person name="Yi F."/>
            <person name="Sun M."/>
            <person name="An G."/>
            <person name="Cheng J."/>
            <person name="Zhang Y."/>
            <person name="Shi Q."/>
            <person name="Xie Y."/>
            <person name="Shi X."/>
            <person name="Chang Y."/>
            <person name="Huang F."/>
            <person name="Chen Y."/>
            <person name="Hong S."/>
            <person name="Mi L."/>
            <person name="Sun Q."/>
            <person name="Zhang L."/>
            <person name="Zhou B."/>
            <person name="Peng R."/>
            <person name="Zhang X."/>
            <person name="Liu F."/>
        </authorList>
    </citation>
    <scope>NUCLEOTIDE SEQUENCE [LARGE SCALE GENOMIC DNA]</scope>
    <source>
        <strain evidence="9">cv. PA1801</strain>
    </source>
</reference>
<evidence type="ECO:0000256" key="1">
    <source>
        <dbReference type="ARBA" id="ARBA00022679"/>
    </source>
</evidence>
<dbReference type="PANTHER" id="PTHR37984:SF5">
    <property type="entry name" value="PROTEIN NYNRIN-LIKE"/>
    <property type="match status" value="1"/>
</dbReference>
<evidence type="ECO:0000313" key="8">
    <source>
        <dbReference type="EMBL" id="KAA3465537.1"/>
    </source>
</evidence>
<dbReference type="GO" id="GO:0004519">
    <property type="term" value="F:endonuclease activity"/>
    <property type="evidence" value="ECO:0007669"/>
    <property type="project" value="UniProtKB-KW"/>
</dbReference>
<dbReference type="InterPro" id="IPR043128">
    <property type="entry name" value="Rev_trsase/Diguanyl_cyclase"/>
</dbReference>
<feature type="domain" description="Reverse transcriptase RNase H-like" evidence="7">
    <location>
        <begin position="226"/>
        <end position="312"/>
    </location>
</feature>
<keyword evidence="4" id="KW-0255">Endonuclease</keyword>
<dbReference type="SUPFAM" id="SSF56672">
    <property type="entry name" value="DNA/RNA polymerases"/>
    <property type="match status" value="1"/>
</dbReference>
<dbReference type="Proteomes" id="UP000325315">
    <property type="component" value="Unassembled WGS sequence"/>
</dbReference>
<dbReference type="GO" id="GO:0003964">
    <property type="term" value="F:RNA-directed DNA polymerase activity"/>
    <property type="evidence" value="ECO:0007669"/>
    <property type="project" value="UniProtKB-KW"/>
</dbReference>
<dbReference type="AlphaFoldDB" id="A0A5B6V8U6"/>
<dbReference type="CDD" id="cd09274">
    <property type="entry name" value="RNase_HI_RT_Ty3"/>
    <property type="match status" value="1"/>
</dbReference>
<keyword evidence="1" id="KW-0808">Transferase</keyword>
<dbReference type="Gene3D" id="3.10.10.10">
    <property type="entry name" value="HIV Type 1 Reverse Transcriptase, subunit A, domain 1"/>
    <property type="match status" value="1"/>
</dbReference>
<name>A0A5B6V8U6_9ROSI</name>
<organism evidence="8 9">
    <name type="scientific">Gossypium australe</name>
    <dbReference type="NCBI Taxonomy" id="47621"/>
    <lineage>
        <taxon>Eukaryota</taxon>
        <taxon>Viridiplantae</taxon>
        <taxon>Streptophyta</taxon>
        <taxon>Embryophyta</taxon>
        <taxon>Tracheophyta</taxon>
        <taxon>Spermatophyta</taxon>
        <taxon>Magnoliopsida</taxon>
        <taxon>eudicotyledons</taxon>
        <taxon>Gunneridae</taxon>
        <taxon>Pentapetalae</taxon>
        <taxon>rosids</taxon>
        <taxon>malvids</taxon>
        <taxon>Malvales</taxon>
        <taxon>Malvaceae</taxon>
        <taxon>Malvoideae</taxon>
        <taxon>Gossypium</taxon>
    </lineage>
</organism>
<dbReference type="Gene3D" id="3.30.70.270">
    <property type="match status" value="2"/>
</dbReference>
<evidence type="ECO:0000256" key="4">
    <source>
        <dbReference type="ARBA" id="ARBA00022759"/>
    </source>
</evidence>
<dbReference type="InterPro" id="IPR050951">
    <property type="entry name" value="Retrovirus_Pol_polyprotein"/>
</dbReference>